<dbReference type="InterPro" id="IPR023635">
    <property type="entry name" value="Peptide_deformylase"/>
</dbReference>
<dbReference type="CDD" id="cd00487">
    <property type="entry name" value="Pep_deformylase"/>
    <property type="match status" value="1"/>
</dbReference>
<dbReference type="GO" id="GO:0006412">
    <property type="term" value="P:translation"/>
    <property type="evidence" value="ECO:0007669"/>
    <property type="project" value="UniProtKB-KW"/>
</dbReference>
<proteinExistence type="inferred from homology"/>
<evidence type="ECO:0000256" key="2">
    <source>
        <dbReference type="ARBA" id="ARBA00022723"/>
    </source>
</evidence>
<dbReference type="Pfam" id="PF01327">
    <property type="entry name" value="Pep_deformylase"/>
    <property type="match status" value="1"/>
</dbReference>
<comment type="function">
    <text evidence="5 7">Removes the formyl group from the N-terminal Met of newly synthesized proteins.</text>
</comment>
<dbReference type="GeneTree" id="ENSGT00390000018698"/>
<comment type="catalytic activity">
    <reaction evidence="6 7">
        <text>N-terminal N-formyl-L-methionyl-[peptide] + H2O = N-terminal L-methionyl-[peptide] + formate</text>
        <dbReference type="Rhea" id="RHEA:24420"/>
        <dbReference type="Rhea" id="RHEA-COMP:10639"/>
        <dbReference type="Rhea" id="RHEA-COMP:10640"/>
        <dbReference type="ChEBI" id="CHEBI:15377"/>
        <dbReference type="ChEBI" id="CHEBI:15740"/>
        <dbReference type="ChEBI" id="CHEBI:49298"/>
        <dbReference type="ChEBI" id="CHEBI:64731"/>
        <dbReference type="EC" id="3.5.1.88"/>
    </reaction>
</comment>
<dbReference type="Ensembl" id="ENSPKIT00000036091.1">
    <property type="protein sequence ID" value="ENSPKIP00000019247.1"/>
    <property type="gene ID" value="ENSPKIG00000004491.1"/>
</dbReference>
<protein>
    <recommendedName>
        <fullName evidence="7">Peptide deformylase</fullName>
        <ecNumber evidence="7">3.5.1.88</ecNumber>
    </recommendedName>
</protein>
<accession>A0A3B3RKV2</accession>
<dbReference type="EC" id="3.5.1.88" evidence="7"/>
<dbReference type="PANTHER" id="PTHR10458">
    <property type="entry name" value="PEPTIDE DEFORMYLASE"/>
    <property type="match status" value="1"/>
</dbReference>
<evidence type="ECO:0000256" key="1">
    <source>
        <dbReference type="ARBA" id="ARBA00010759"/>
    </source>
</evidence>
<dbReference type="InterPro" id="IPR036821">
    <property type="entry name" value="Peptide_deformylase_sf"/>
</dbReference>
<evidence type="ECO:0000256" key="5">
    <source>
        <dbReference type="ARBA" id="ARBA00037114"/>
    </source>
</evidence>
<keyword evidence="2 7" id="KW-0479">Metal-binding</keyword>
<dbReference type="GO" id="GO:0042586">
    <property type="term" value="F:peptide deformylase activity"/>
    <property type="evidence" value="ECO:0007669"/>
    <property type="project" value="UniProtKB-EC"/>
</dbReference>
<evidence type="ECO:0000256" key="7">
    <source>
        <dbReference type="RuleBase" id="RU362111"/>
    </source>
</evidence>
<name>A0A3B3RKV2_9TELE</name>
<dbReference type="Gene3D" id="3.90.45.10">
    <property type="entry name" value="Peptide deformylase"/>
    <property type="match status" value="1"/>
</dbReference>
<evidence type="ECO:0000313" key="8">
    <source>
        <dbReference type="Ensembl" id="ENSPKIP00000019242.1"/>
    </source>
</evidence>
<dbReference type="HAMAP" id="MF_00163">
    <property type="entry name" value="Pep_deformylase"/>
    <property type="match status" value="1"/>
</dbReference>
<evidence type="ECO:0000256" key="4">
    <source>
        <dbReference type="ARBA" id="ARBA00022917"/>
    </source>
</evidence>
<sequence length="246" mass="27379">MRRALWTSVMPPLMRTCHQTSWSPGVSPWRVITVTATGFRPHSSSAKVRSYIHYLKRKIKPAPTPPYSHVCQVGDPVLRGRAAAVEPGAVLGAEVQEVIRKLVTVMRRLESVGLSAPQIGVPLRILALEFPERMLQDVSPAGQHARALAPVPLRIFVNPQLRVLDARTAAFMEACESIAGFSACVPRYLSVEVSGLNEKAEPVTWQVSGWPARILQHELDHLDGVLYIDRMDSRTFTNVHWAEHND</sequence>
<evidence type="ECO:0000313" key="9">
    <source>
        <dbReference type="Proteomes" id="UP000261540"/>
    </source>
</evidence>
<dbReference type="GO" id="GO:0046872">
    <property type="term" value="F:metal ion binding"/>
    <property type="evidence" value="ECO:0007669"/>
    <property type="project" value="UniProtKB-KW"/>
</dbReference>
<dbReference type="FunFam" id="3.90.45.10:FF:000003">
    <property type="entry name" value="Peptide deformylase"/>
    <property type="match status" value="1"/>
</dbReference>
<dbReference type="PANTHER" id="PTHR10458:SF2">
    <property type="entry name" value="PEPTIDE DEFORMYLASE, MITOCHONDRIAL"/>
    <property type="match status" value="1"/>
</dbReference>
<dbReference type="SUPFAM" id="SSF56420">
    <property type="entry name" value="Peptide deformylase"/>
    <property type="match status" value="1"/>
</dbReference>
<dbReference type="NCBIfam" id="NF001159">
    <property type="entry name" value="PRK00150.1-3"/>
    <property type="match status" value="1"/>
</dbReference>
<keyword evidence="4 7" id="KW-0648">Protein biosynthesis</keyword>
<dbReference type="Ensembl" id="ENSPKIT00000036086.1">
    <property type="protein sequence ID" value="ENSPKIP00000019242.1"/>
    <property type="gene ID" value="ENSPKIG00000004491.1"/>
</dbReference>
<reference evidence="8" key="1">
    <citation type="submission" date="2025-05" db="UniProtKB">
        <authorList>
            <consortium name="Ensembl"/>
        </authorList>
    </citation>
    <scope>IDENTIFICATION</scope>
</reference>
<dbReference type="GO" id="GO:0005739">
    <property type="term" value="C:mitochondrion"/>
    <property type="evidence" value="ECO:0007669"/>
    <property type="project" value="UniProtKB-ARBA"/>
</dbReference>
<keyword evidence="3 7" id="KW-0378">Hydrolase</keyword>
<organism evidence="8 9">
    <name type="scientific">Paramormyrops kingsleyae</name>
    <dbReference type="NCBI Taxonomy" id="1676925"/>
    <lineage>
        <taxon>Eukaryota</taxon>
        <taxon>Metazoa</taxon>
        <taxon>Chordata</taxon>
        <taxon>Craniata</taxon>
        <taxon>Vertebrata</taxon>
        <taxon>Euteleostomi</taxon>
        <taxon>Actinopterygii</taxon>
        <taxon>Neopterygii</taxon>
        <taxon>Teleostei</taxon>
        <taxon>Osteoglossocephala</taxon>
        <taxon>Osteoglossomorpha</taxon>
        <taxon>Osteoglossiformes</taxon>
        <taxon>Mormyridae</taxon>
        <taxon>Paramormyrops</taxon>
    </lineage>
</organism>
<comment type="similarity">
    <text evidence="1 7">Belongs to the polypeptide deformylase family.</text>
</comment>
<dbReference type="Proteomes" id="UP000261540">
    <property type="component" value="Unplaced"/>
</dbReference>
<evidence type="ECO:0000256" key="3">
    <source>
        <dbReference type="ARBA" id="ARBA00022801"/>
    </source>
</evidence>
<evidence type="ECO:0000256" key="6">
    <source>
        <dbReference type="ARBA" id="ARBA00048875"/>
    </source>
</evidence>
<keyword evidence="9" id="KW-1185">Reference proteome</keyword>
<dbReference type="STRING" id="1676925.ENSPKIP00000019247"/>
<dbReference type="AlphaFoldDB" id="A0A3B3RKV2"/>
<dbReference type="PRINTS" id="PR01576">
    <property type="entry name" value="PDEFORMYLASE"/>
</dbReference>